<sequence length="336" mass="37590">MVNQDIVVANLQATKVIDGSQATTIRDASEMRPVLESGLPSKDIVVLSPEKPSFEPEVDEPASLCDDLSDTSASELSSMGSQYEDLSTRDFPHAHAFDSQELSPWAINPCPPSCQCQLAMDWTQSMALQFALSETVKAYQVHQHSWRVTDVLSIATQFEWILSSSPPVEVLYEDMDKNASFHIPDMKLGLENGVDEHGVPCGLRFSEGIHVQHGWDFPLARVPYGEIIVHFWLAGYPESSFPFVLPIWDGARPVTRNFIAGKLVQAVQTLHQAIATKPDIYVPVQEELRLLPWNLPGFIGIGINHLRLNGLSHYRGRHFVVNITVIKPSTKNDYWF</sequence>
<accession>A0ABP1DNQ4</accession>
<dbReference type="EMBL" id="OZ037947">
    <property type="protein sequence ID" value="CAL1708309.1"/>
    <property type="molecule type" value="Genomic_DNA"/>
</dbReference>
<proteinExistence type="predicted"/>
<evidence type="ECO:0000313" key="1">
    <source>
        <dbReference type="EMBL" id="CAL1708309.1"/>
    </source>
</evidence>
<name>A0ABP1DNQ4_9APHY</name>
<gene>
    <name evidence="1" type="ORF">GFSPODELE1_LOCUS6793</name>
</gene>
<organism evidence="1 2">
    <name type="scientific">Somion occarium</name>
    <dbReference type="NCBI Taxonomy" id="3059160"/>
    <lineage>
        <taxon>Eukaryota</taxon>
        <taxon>Fungi</taxon>
        <taxon>Dikarya</taxon>
        <taxon>Basidiomycota</taxon>
        <taxon>Agaricomycotina</taxon>
        <taxon>Agaricomycetes</taxon>
        <taxon>Polyporales</taxon>
        <taxon>Cerrenaceae</taxon>
        <taxon>Somion</taxon>
    </lineage>
</organism>
<keyword evidence="2" id="KW-1185">Reference proteome</keyword>
<protein>
    <submittedName>
        <fullName evidence="1">Uncharacterized protein</fullName>
    </submittedName>
</protein>
<evidence type="ECO:0000313" key="2">
    <source>
        <dbReference type="Proteomes" id="UP001497453"/>
    </source>
</evidence>
<dbReference type="Proteomes" id="UP001497453">
    <property type="component" value="Chromosome 4"/>
</dbReference>
<reference evidence="2" key="1">
    <citation type="submission" date="2024-04" db="EMBL/GenBank/DDBJ databases">
        <authorList>
            <person name="Shaw F."/>
            <person name="Minotto A."/>
        </authorList>
    </citation>
    <scope>NUCLEOTIDE SEQUENCE [LARGE SCALE GENOMIC DNA]</scope>
</reference>